<dbReference type="EMBL" id="JANJYJ010000007">
    <property type="protein sequence ID" value="KAK3200298.1"/>
    <property type="molecule type" value="Genomic_DNA"/>
</dbReference>
<dbReference type="PANTHER" id="PTHR47692">
    <property type="entry name" value="RING/U-BOX SUPERFAMILY PROTEIN"/>
    <property type="match status" value="1"/>
</dbReference>
<keyword evidence="2 4" id="KW-0863">Zinc-finger</keyword>
<accession>A0AAE0A447</accession>
<sequence>MLWPFRLKLTTDHLRWDSLKIPPSEEFKEHIVAKLDESSRKILDAKRPIEIHITDIDINETYKVNLLKKESFWFEPLPDVVKKHNNSKSKNKYYTSCYKLPPMDQQDSLCHSTYDHDNNIDMENAREEFAYSIEPFKHIVKKRNLSYDKEIGLRWSGDKTSIKYEFSVLYTPMVERHAELLTLNDLTPTRYYLLWGSKHAPFTPIDFVLDYRPTQVFVLDRVLHGTQNRCLKSRIYVKKWRQQTLEIEEEQMESNINKVESSSSSDDLNPCPICLGPVVQDSYLDKCLHKFCYNCILHWTKVVASKHSSLLSSVKCPLCKTENLSIVHGYDGSNFQRHYINQTIGDSFVFSKAHKYRLQCYYTEPGILNDVFNVTRYWKTRKYLHSNQWLQSWLRREIQALMQEEDVEIVVHHIVGVVDSFWRRDEQTRQKESPETKHEKFKAAVSEAARPFVIARTDRFVNEMELFLASGLNIDAYDAVYQQRLGWNTPRETIDSSEQESSGQTFVVPYLYIFDEGSDGTD</sequence>
<comment type="caution">
    <text evidence="6">The sequence shown here is derived from an EMBL/GenBank/DDBJ whole genome shotgun (WGS) entry which is preliminary data.</text>
</comment>
<dbReference type="SUPFAM" id="SSF57850">
    <property type="entry name" value="RING/U-box"/>
    <property type="match status" value="1"/>
</dbReference>
<reference evidence="6" key="1">
    <citation type="journal article" date="2023" name="Plant J.">
        <title>Genome sequences and population genomics provide insights into the demographic history, inbreeding, and mutation load of two 'living fossil' tree species of Dipteronia.</title>
        <authorList>
            <person name="Feng Y."/>
            <person name="Comes H.P."/>
            <person name="Chen J."/>
            <person name="Zhu S."/>
            <person name="Lu R."/>
            <person name="Zhang X."/>
            <person name="Li P."/>
            <person name="Qiu J."/>
            <person name="Olsen K.M."/>
            <person name="Qiu Y."/>
        </authorList>
    </citation>
    <scope>NUCLEOTIDE SEQUENCE</scope>
    <source>
        <strain evidence="6">NBL</strain>
    </source>
</reference>
<dbReference type="SMART" id="SM00184">
    <property type="entry name" value="RING"/>
    <property type="match status" value="1"/>
</dbReference>
<evidence type="ECO:0000256" key="2">
    <source>
        <dbReference type="ARBA" id="ARBA00022771"/>
    </source>
</evidence>
<dbReference type="PANTHER" id="PTHR47692:SF2">
    <property type="entry name" value="ZINC FINGER RING-TYPE DOMAIN CONTAINING PROTEIN"/>
    <property type="match status" value="1"/>
</dbReference>
<gene>
    <name evidence="6" type="ORF">Dsin_023713</name>
</gene>
<evidence type="ECO:0000256" key="4">
    <source>
        <dbReference type="PROSITE-ProRule" id="PRU00175"/>
    </source>
</evidence>
<evidence type="ECO:0000313" key="7">
    <source>
        <dbReference type="Proteomes" id="UP001281410"/>
    </source>
</evidence>
<dbReference type="Pfam" id="PF00097">
    <property type="entry name" value="zf-C3HC4"/>
    <property type="match status" value="1"/>
</dbReference>
<feature type="domain" description="RING-type" evidence="5">
    <location>
        <begin position="271"/>
        <end position="320"/>
    </location>
</feature>
<dbReference type="Proteomes" id="UP001281410">
    <property type="component" value="Unassembled WGS sequence"/>
</dbReference>
<organism evidence="6 7">
    <name type="scientific">Dipteronia sinensis</name>
    <dbReference type="NCBI Taxonomy" id="43782"/>
    <lineage>
        <taxon>Eukaryota</taxon>
        <taxon>Viridiplantae</taxon>
        <taxon>Streptophyta</taxon>
        <taxon>Embryophyta</taxon>
        <taxon>Tracheophyta</taxon>
        <taxon>Spermatophyta</taxon>
        <taxon>Magnoliopsida</taxon>
        <taxon>eudicotyledons</taxon>
        <taxon>Gunneridae</taxon>
        <taxon>Pentapetalae</taxon>
        <taxon>rosids</taxon>
        <taxon>malvids</taxon>
        <taxon>Sapindales</taxon>
        <taxon>Sapindaceae</taxon>
        <taxon>Hippocastanoideae</taxon>
        <taxon>Acereae</taxon>
        <taxon>Dipteronia</taxon>
    </lineage>
</organism>
<protein>
    <recommendedName>
        <fullName evidence="5">RING-type domain-containing protein</fullName>
    </recommendedName>
</protein>
<dbReference type="InterPro" id="IPR013083">
    <property type="entry name" value="Znf_RING/FYVE/PHD"/>
</dbReference>
<dbReference type="Gene3D" id="3.30.40.10">
    <property type="entry name" value="Zinc/RING finger domain, C3HC4 (zinc finger)"/>
    <property type="match status" value="1"/>
</dbReference>
<keyword evidence="1" id="KW-0479">Metal-binding</keyword>
<evidence type="ECO:0000256" key="1">
    <source>
        <dbReference type="ARBA" id="ARBA00022723"/>
    </source>
</evidence>
<evidence type="ECO:0000256" key="3">
    <source>
        <dbReference type="ARBA" id="ARBA00022833"/>
    </source>
</evidence>
<dbReference type="AlphaFoldDB" id="A0AAE0A447"/>
<dbReference type="GO" id="GO:0008270">
    <property type="term" value="F:zinc ion binding"/>
    <property type="evidence" value="ECO:0007669"/>
    <property type="project" value="UniProtKB-KW"/>
</dbReference>
<dbReference type="InterPro" id="IPR001841">
    <property type="entry name" value="Znf_RING"/>
</dbReference>
<evidence type="ECO:0000259" key="5">
    <source>
        <dbReference type="PROSITE" id="PS50089"/>
    </source>
</evidence>
<dbReference type="PROSITE" id="PS50089">
    <property type="entry name" value="ZF_RING_2"/>
    <property type="match status" value="1"/>
</dbReference>
<dbReference type="InterPro" id="IPR018957">
    <property type="entry name" value="Znf_C3HC4_RING-type"/>
</dbReference>
<name>A0AAE0A447_9ROSI</name>
<proteinExistence type="predicted"/>
<keyword evidence="3" id="KW-0862">Zinc</keyword>
<dbReference type="InterPro" id="IPR017907">
    <property type="entry name" value="Znf_RING_CS"/>
</dbReference>
<dbReference type="PROSITE" id="PS00518">
    <property type="entry name" value="ZF_RING_1"/>
    <property type="match status" value="1"/>
</dbReference>
<evidence type="ECO:0000313" key="6">
    <source>
        <dbReference type="EMBL" id="KAK3200298.1"/>
    </source>
</evidence>
<keyword evidence="7" id="KW-1185">Reference proteome</keyword>